<accession>A0A543HHU9</accession>
<evidence type="ECO:0000256" key="1">
    <source>
        <dbReference type="SAM" id="Phobius"/>
    </source>
</evidence>
<dbReference type="AlphaFoldDB" id="A0A543HHU9"/>
<proteinExistence type="predicted"/>
<reference evidence="2 3" key="1">
    <citation type="submission" date="2019-06" db="EMBL/GenBank/DDBJ databases">
        <title>Genome sequencing of plant associated microbes to promote plant fitness in Sorghum bicolor and Oryza sativa.</title>
        <authorList>
            <person name="Coleman-Derr D."/>
        </authorList>
    </citation>
    <scope>NUCLEOTIDE SEQUENCE [LARGE SCALE GENOMIC DNA]</scope>
    <source>
        <strain evidence="2 3">KV-663</strain>
    </source>
</reference>
<keyword evidence="1" id="KW-0472">Membrane</keyword>
<feature type="transmembrane region" description="Helical" evidence="1">
    <location>
        <begin position="82"/>
        <end position="102"/>
    </location>
</feature>
<dbReference type="InterPro" id="IPR047623">
    <property type="entry name" value="SatP"/>
</dbReference>
<name>A0A543HHU9_9MICO</name>
<dbReference type="Proteomes" id="UP000316747">
    <property type="component" value="Unassembled WGS sequence"/>
</dbReference>
<keyword evidence="1" id="KW-0812">Transmembrane</keyword>
<feature type="transmembrane region" description="Helical" evidence="1">
    <location>
        <begin position="160"/>
        <end position="183"/>
    </location>
</feature>
<gene>
    <name evidence="2" type="ORF">FBY41_3255</name>
</gene>
<dbReference type="PANTHER" id="PTHR30178">
    <property type="entry name" value="INNER MEMBRANE PROTEIN YAAH"/>
    <property type="match status" value="1"/>
</dbReference>
<dbReference type="GO" id="GO:0015360">
    <property type="term" value="F:acetate:proton symporter activity"/>
    <property type="evidence" value="ECO:0007669"/>
    <property type="project" value="TreeGrafter"/>
</dbReference>
<keyword evidence="3" id="KW-1185">Reference proteome</keyword>
<dbReference type="GO" id="GO:0005886">
    <property type="term" value="C:plasma membrane"/>
    <property type="evidence" value="ECO:0007669"/>
    <property type="project" value="TreeGrafter"/>
</dbReference>
<evidence type="ECO:0000313" key="2">
    <source>
        <dbReference type="EMBL" id="TQM57915.1"/>
    </source>
</evidence>
<dbReference type="EMBL" id="VFPM01000003">
    <property type="protein sequence ID" value="TQM57915.1"/>
    <property type="molecule type" value="Genomic_DNA"/>
</dbReference>
<protein>
    <recommendedName>
        <fullName evidence="4">GPR1/FUN34/yaaH family protein</fullName>
    </recommendedName>
</protein>
<dbReference type="GO" id="GO:0071422">
    <property type="term" value="P:succinate transmembrane transport"/>
    <property type="evidence" value="ECO:0007669"/>
    <property type="project" value="TreeGrafter"/>
</dbReference>
<feature type="transmembrane region" description="Helical" evidence="1">
    <location>
        <begin position="109"/>
        <end position="128"/>
    </location>
</feature>
<dbReference type="PANTHER" id="PTHR30178:SF3">
    <property type="entry name" value="SUCCINATE-ACETATE_PROTON SYMPORTER SATP"/>
    <property type="match status" value="1"/>
</dbReference>
<evidence type="ECO:0000313" key="3">
    <source>
        <dbReference type="Proteomes" id="UP000316747"/>
    </source>
</evidence>
<feature type="transmembrane region" description="Helical" evidence="1">
    <location>
        <begin position="27"/>
        <end position="47"/>
    </location>
</feature>
<sequence>MSVVEERPGADPGVRIVVRPLGNPLPLGFLALTVATFAVAMLQLQVLAPSDGRVVALGILGLTVPLQLIACVLGFLARDPVAGTGMGILAGTWAGVALALLSSPPGTRSLGLGVLLLCSAVAMLVPTAAASSKLAGMVVMGLSAARFALTGLAQLTGAPAWFTVAGWTGVVLGAVAAYAALAFELEDVRHASVLPVGRRAMGADTMTAPAQVQLGSVGREAGVRQQL</sequence>
<keyword evidence="1" id="KW-1133">Transmembrane helix</keyword>
<organism evidence="2 3">
    <name type="scientific">Humibacillus xanthopallidus</name>
    <dbReference type="NCBI Taxonomy" id="412689"/>
    <lineage>
        <taxon>Bacteria</taxon>
        <taxon>Bacillati</taxon>
        <taxon>Actinomycetota</taxon>
        <taxon>Actinomycetes</taxon>
        <taxon>Micrococcales</taxon>
        <taxon>Intrasporangiaceae</taxon>
        <taxon>Humibacillus</taxon>
    </lineage>
</organism>
<evidence type="ECO:0008006" key="4">
    <source>
        <dbReference type="Google" id="ProtNLM"/>
    </source>
</evidence>
<feature type="transmembrane region" description="Helical" evidence="1">
    <location>
        <begin position="54"/>
        <end position="76"/>
    </location>
</feature>
<comment type="caution">
    <text evidence="2">The sequence shown here is derived from an EMBL/GenBank/DDBJ whole genome shotgun (WGS) entry which is preliminary data.</text>
</comment>
<dbReference type="OrthoDB" id="3436109at2"/>